<comment type="caution">
    <text evidence="3">The sequence shown here is derived from an EMBL/GenBank/DDBJ whole genome shotgun (WGS) entry which is preliminary data.</text>
</comment>
<organism evidence="3 4">
    <name type="scientific">Puccinia striiformis f. sp. tritici PST-78</name>
    <dbReference type="NCBI Taxonomy" id="1165861"/>
    <lineage>
        <taxon>Eukaryota</taxon>
        <taxon>Fungi</taxon>
        <taxon>Dikarya</taxon>
        <taxon>Basidiomycota</taxon>
        <taxon>Pucciniomycotina</taxon>
        <taxon>Pucciniomycetes</taxon>
        <taxon>Pucciniales</taxon>
        <taxon>Pucciniaceae</taxon>
        <taxon>Puccinia</taxon>
    </lineage>
</organism>
<dbReference type="Gene3D" id="2.130.10.10">
    <property type="entry name" value="YVTN repeat-like/Quinoprotein amine dehydrogenase"/>
    <property type="match status" value="1"/>
</dbReference>
<accession>A0A0L0VKY0</accession>
<gene>
    <name evidence="3" type="ORF">PSTG_06779</name>
</gene>
<proteinExistence type="inferred from homology"/>
<feature type="chain" id="PRO_5005550133" description="3-carboxymuconate cyclase" evidence="2">
    <location>
        <begin position="25"/>
        <end position="395"/>
    </location>
</feature>
<keyword evidence="4" id="KW-1185">Reference proteome</keyword>
<protein>
    <recommendedName>
        <fullName evidence="5">3-carboxymuconate cyclase</fullName>
    </recommendedName>
</protein>
<dbReference type="InterPro" id="IPR019405">
    <property type="entry name" value="Lactonase_7-beta_prop"/>
</dbReference>
<dbReference type="AlphaFoldDB" id="A0A0L0VKY0"/>
<dbReference type="PANTHER" id="PTHR30344">
    <property type="entry name" value="6-PHOSPHOGLUCONOLACTONASE-RELATED"/>
    <property type="match status" value="1"/>
</dbReference>
<dbReference type="GO" id="GO:0017057">
    <property type="term" value="F:6-phosphogluconolactonase activity"/>
    <property type="evidence" value="ECO:0007669"/>
    <property type="project" value="TreeGrafter"/>
</dbReference>
<evidence type="ECO:0000256" key="2">
    <source>
        <dbReference type="SAM" id="SignalP"/>
    </source>
</evidence>
<evidence type="ECO:0000256" key="1">
    <source>
        <dbReference type="ARBA" id="ARBA00005564"/>
    </source>
</evidence>
<reference evidence="4" key="1">
    <citation type="submission" date="2014-03" db="EMBL/GenBank/DDBJ databases">
        <title>The Genome Sequence of Puccinia striiformis f. sp. tritici PST-78.</title>
        <authorList>
            <consortium name="The Broad Institute Genome Sequencing Platform"/>
            <person name="Cuomo C."/>
            <person name="Hulbert S."/>
            <person name="Chen X."/>
            <person name="Walker B."/>
            <person name="Young S.K."/>
            <person name="Zeng Q."/>
            <person name="Gargeya S."/>
            <person name="Fitzgerald M."/>
            <person name="Haas B."/>
            <person name="Abouelleil A."/>
            <person name="Alvarado L."/>
            <person name="Arachchi H.M."/>
            <person name="Berlin A.M."/>
            <person name="Chapman S.B."/>
            <person name="Goldberg J."/>
            <person name="Griggs A."/>
            <person name="Gujja S."/>
            <person name="Hansen M."/>
            <person name="Howarth C."/>
            <person name="Imamovic A."/>
            <person name="Larimer J."/>
            <person name="McCowan C."/>
            <person name="Montmayeur A."/>
            <person name="Murphy C."/>
            <person name="Neiman D."/>
            <person name="Pearson M."/>
            <person name="Priest M."/>
            <person name="Roberts A."/>
            <person name="Saif S."/>
            <person name="Shea T."/>
            <person name="Sisk P."/>
            <person name="Sykes S."/>
            <person name="Wortman J."/>
            <person name="Nusbaum C."/>
            <person name="Birren B."/>
        </authorList>
    </citation>
    <scope>NUCLEOTIDE SEQUENCE [LARGE SCALE GENOMIC DNA]</scope>
    <source>
        <strain evidence="4">race PST-78</strain>
    </source>
</reference>
<sequence>MAIRKAFFISTLAWFASQCQISSAAVKLRDTLPASLQLYVAEALDVKLYSFDTVQGTFFMQQTTDALGPNVTWMDLDKTNKFLLSTSVANFDKREKTGAVFSAAIAPNGTLTPVNVVPSPEGPVSLEGSPDGKIVMVASFTGASLTSYKLGADGKLSQPGQNVIFTGSGPVPGRQAAAAAHQVQLDPTGKLLLVPDLGSDRIRTFSLEGNGNLVRGGDLVIKPGCGPRHVVFAPLKRGIPQRFYVVCELSNEVIVVELSDIQANTVSFKQVITTLPKGTNATNFFAAEVLITPDGKFLYVTNRQTTPDARVDDNTFAIYARNQTDGTLIPFGFSPTGGRGSQNFAFSPDKAASLVVVTNKDSNLVTIHRRDPGSGALNQIASVPCLAPSVALFRG</sequence>
<dbReference type="STRING" id="1165861.A0A0L0VKY0"/>
<feature type="signal peptide" evidence="2">
    <location>
        <begin position="1"/>
        <end position="24"/>
    </location>
</feature>
<dbReference type="Proteomes" id="UP000054564">
    <property type="component" value="Unassembled WGS sequence"/>
</dbReference>
<dbReference type="Pfam" id="PF10282">
    <property type="entry name" value="Lactonase"/>
    <property type="match status" value="1"/>
</dbReference>
<evidence type="ECO:0008006" key="5">
    <source>
        <dbReference type="Google" id="ProtNLM"/>
    </source>
</evidence>
<dbReference type="OrthoDB" id="9972196at2759"/>
<name>A0A0L0VKY0_9BASI</name>
<evidence type="ECO:0000313" key="4">
    <source>
        <dbReference type="Proteomes" id="UP000054564"/>
    </source>
</evidence>
<keyword evidence="2" id="KW-0732">Signal</keyword>
<dbReference type="EMBL" id="AJIL01000041">
    <property type="protein sequence ID" value="KNE99925.1"/>
    <property type="molecule type" value="Genomic_DNA"/>
</dbReference>
<dbReference type="InterPro" id="IPR011048">
    <property type="entry name" value="Haem_d1_sf"/>
</dbReference>
<dbReference type="PANTHER" id="PTHR30344:SF1">
    <property type="entry name" value="6-PHOSPHOGLUCONOLACTONASE"/>
    <property type="match status" value="1"/>
</dbReference>
<comment type="similarity">
    <text evidence="1">Belongs to the cycloisomerase 2 family.</text>
</comment>
<dbReference type="InterPro" id="IPR015943">
    <property type="entry name" value="WD40/YVTN_repeat-like_dom_sf"/>
</dbReference>
<dbReference type="InterPro" id="IPR050282">
    <property type="entry name" value="Cycloisomerase_2"/>
</dbReference>
<evidence type="ECO:0000313" key="3">
    <source>
        <dbReference type="EMBL" id="KNE99925.1"/>
    </source>
</evidence>
<dbReference type="SUPFAM" id="SSF51004">
    <property type="entry name" value="C-terminal (heme d1) domain of cytochrome cd1-nitrite reductase"/>
    <property type="match status" value="1"/>
</dbReference>